<accession>A0ACC5ZQI1</accession>
<evidence type="ECO:0000313" key="2">
    <source>
        <dbReference type="Proteomes" id="UP001203036"/>
    </source>
</evidence>
<proteinExistence type="predicted"/>
<gene>
    <name evidence="1" type="ORF">M8744_00225</name>
</gene>
<keyword evidence="2" id="KW-1185">Reference proteome</keyword>
<keyword evidence="1" id="KW-0238">DNA-binding</keyword>
<name>A0ACC5ZQI1_9RHOB</name>
<sequence length="251" mass="26922">MTGLITEFLPALRDPAHPVPAGLHDGAGRPAGRRFNVYRNNVLVSLIEALETGFPAIRSLLGAQNFRNIARGYATENPPEGPLMIRYGQHFPDWVAAIVALAHIPYLPDVARLELALRASYHAADHTALTAEDLSAVSQDDVERTPLALAPSVHLMRSAWPVVEIRRFALDPSTAKPKGGAQEVAVIRPDFDPVAHALPAGGFAFMAALRDGQPLGQAADTATDAAPQFDLGEVLAFLLSHRALTKGTPRQ</sequence>
<dbReference type="EMBL" id="JAMQGO010000001">
    <property type="protein sequence ID" value="MCM2560558.1"/>
    <property type="molecule type" value="Genomic_DNA"/>
</dbReference>
<evidence type="ECO:0000313" key="1">
    <source>
        <dbReference type="EMBL" id="MCM2560558.1"/>
    </source>
</evidence>
<comment type="caution">
    <text evidence="1">The sequence shown here is derived from an EMBL/GenBank/DDBJ whole genome shotgun (WGS) entry which is preliminary data.</text>
</comment>
<organism evidence="1 2">
    <name type="scientific">Lutimaribacter degradans</name>
    <dbReference type="NCBI Taxonomy" id="2945989"/>
    <lineage>
        <taxon>Bacteria</taxon>
        <taxon>Pseudomonadati</taxon>
        <taxon>Pseudomonadota</taxon>
        <taxon>Alphaproteobacteria</taxon>
        <taxon>Rhodobacterales</taxon>
        <taxon>Roseobacteraceae</taxon>
        <taxon>Lutimaribacter</taxon>
    </lineage>
</organism>
<reference evidence="1" key="1">
    <citation type="submission" date="2022-06" db="EMBL/GenBank/DDBJ databases">
        <title>Lutimaribacter sp. EGI FJ00013, a novel bacterium isolated from a salt lake sediment enrichment.</title>
        <authorList>
            <person name="Gao L."/>
            <person name="Fang B.-Z."/>
            <person name="Li W.-J."/>
        </authorList>
    </citation>
    <scope>NUCLEOTIDE SEQUENCE</scope>
    <source>
        <strain evidence="1">EGI FJ00013</strain>
    </source>
</reference>
<dbReference type="Proteomes" id="UP001203036">
    <property type="component" value="Unassembled WGS sequence"/>
</dbReference>
<protein>
    <submittedName>
        <fullName evidence="1">DNA-binding domain-containing protein</fullName>
    </submittedName>
</protein>